<dbReference type="HOGENOM" id="CLU_006187_5_0_1"/>
<name>G0NQJ5_CAEBE</name>
<comment type="cofactor">
    <cofactor evidence="1">
        <name>Zn(2+)</name>
        <dbReference type="ChEBI" id="CHEBI:29105"/>
    </cofactor>
</comment>
<evidence type="ECO:0000256" key="1">
    <source>
        <dbReference type="ARBA" id="ARBA00001947"/>
    </source>
</evidence>
<evidence type="ECO:0000313" key="12">
    <source>
        <dbReference type="Proteomes" id="UP000008068"/>
    </source>
</evidence>
<comment type="similarity">
    <text evidence="2">Belongs to the peptidase M13 family.</text>
</comment>
<feature type="region of interest" description="Disordered" evidence="8">
    <location>
        <begin position="1"/>
        <end position="36"/>
    </location>
</feature>
<dbReference type="InterPro" id="IPR008753">
    <property type="entry name" value="Peptidase_M13_N"/>
</dbReference>
<keyword evidence="4" id="KW-0479">Metal-binding</keyword>
<evidence type="ECO:0000256" key="7">
    <source>
        <dbReference type="ARBA" id="ARBA00023049"/>
    </source>
</evidence>
<protein>
    <recommendedName>
        <fullName evidence="13">Peptidase M13 C-terminal domain-containing protein</fullName>
    </recommendedName>
</protein>
<feature type="domain" description="Peptidase M13 N-terminal" evidence="10">
    <location>
        <begin position="112"/>
        <end position="233"/>
    </location>
</feature>
<gene>
    <name evidence="11" type="ORF">CAEBREN_03985</name>
</gene>
<accession>G0NQJ5</accession>
<reference evidence="12" key="1">
    <citation type="submission" date="2011-07" db="EMBL/GenBank/DDBJ databases">
        <authorList>
            <consortium name="Caenorhabditis brenneri Sequencing and Analysis Consortium"/>
            <person name="Wilson R.K."/>
        </authorList>
    </citation>
    <scope>NUCLEOTIDE SEQUENCE [LARGE SCALE GENOMIC DNA]</scope>
    <source>
        <strain evidence="12">PB2801</strain>
    </source>
</reference>
<dbReference type="Pfam" id="PF05649">
    <property type="entry name" value="Peptidase_M13_N"/>
    <property type="match status" value="2"/>
</dbReference>
<evidence type="ECO:0000256" key="6">
    <source>
        <dbReference type="ARBA" id="ARBA00022833"/>
    </source>
</evidence>
<dbReference type="GO" id="GO:0005886">
    <property type="term" value="C:plasma membrane"/>
    <property type="evidence" value="ECO:0007669"/>
    <property type="project" value="TreeGrafter"/>
</dbReference>
<dbReference type="InParanoid" id="G0NQJ5"/>
<dbReference type="GO" id="GO:0046872">
    <property type="term" value="F:metal ion binding"/>
    <property type="evidence" value="ECO:0007669"/>
    <property type="project" value="UniProtKB-KW"/>
</dbReference>
<dbReference type="PANTHER" id="PTHR11733:SF7">
    <property type="entry name" value="NEPRILYSIN METALLOPEPTIDASE FAMILY-RELATED"/>
    <property type="match status" value="1"/>
</dbReference>
<evidence type="ECO:0000259" key="10">
    <source>
        <dbReference type="Pfam" id="PF05649"/>
    </source>
</evidence>
<evidence type="ECO:0000256" key="3">
    <source>
        <dbReference type="ARBA" id="ARBA00022670"/>
    </source>
</evidence>
<evidence type="ECO:0000256" key="5">
    <source>
        <dbReference type="ARBA" id="ARBA00022801"/>
    </source>
</evidence>
<dbReference type="GO" id="GO:0004222">
    <property type="term" value="F:metalloendopeptidase activity"/>
    <property type="evidence" value="ECO:0007669"/>
    <property type="project" value="InterPro"/>
</dbReference>
<proteinExistence type="inferred from homology"/>
<dbReference type="CDD" id="cd08662">
    <property type="entry name" value="M13"/>
    <property type="match status" value="1"/>
</dbReference>
<dbReference type="Gene3D" id="3.40.390.10">
    <property type="entry name" value="Collagenase (Catalytic Domain)"/>
    <property type="match status" value="1"/>
</dbReference>
<dbReference type="InterPro" id="IPR000718">
    <property type="entry name" value="Peptidase_M13"/>
</dbReference>
<evidence type="ECO:0000256" key="2">
    <source>
        <dbReference type="ARBA" id="ARBA00007357"/>
    </source>
</evidence>
<dbReference type="EMBL" id="GL379926">
    <property type="protein sequence ID" value="EGT35770.1"/>
    <property type="molecule type" value="Genomic_DNA"/>
</dbReference>
<dbReference type="OrthoDB" id="6475849at2759"/>
<dbReference type="SUPFAM" id="SSF55486">
    <property type="entry name" value="Metalloproteases ('zincins'), catalytic domain"/>
    <property type="match status" value="1"/>
</dbReference>
<feature type="domain" description="Peptidase M13 N-terminal" evidence="10">
    <location>
        <begin position="314"/>
        <end position="472"/>
    </location>
</feature>
<dbReference type="OMA" id="INTTHEA"/>
<dbReference type="Pfam" id="PF01431">
    <property type="entry name" value="Peptidase_M13"/>
    <property type="match status" value="1"/>
</dbReference>
<evidence type="ECO:0008006" key="13">
    <source>
        <dbReference type="Google" id="ProtNLM"/>
    </source>
</evidence>
<evidence type="ECO:0000313" key="11">
    <source>
        <dbReference type="EMBL" id="EGT35770.1"/>
    </source>
</evidence>
<evidence type="ECO:0000256" key="4">
    <source>
        <dbReference type="ARBA" id="ARBA00022723"/>
    </source>
</evidence>
<evidence type="ECO:0000259" key="9">
    <source>
        <dbReference type="Pfam" id="PF01431"/>
    </source>
</evidence>
<dbReference type="PANTHER" id="PTHR11733">
    <property type="entry name" value="ZINC METALLOPROTEASE FAMILY M13 NEPRILYSIN-RELATED"/>
    <property type="match status" value="1"/>
</dbReference>
<dbReference type="InterPro" id="IPR018497">
    <property type="entry name" value="Peptidase_M13_C"/>
</dbReference>
<dbReference type="PROSITE" id="PS51885">
    <property type="entry name" value="NEPRILYSIN"/>
    <property type="match status" value="1"/>
</dbReference>
<dbReference type="STRING" id="135651.G0NQJ5"/>
<dbReference type="AlphaFoldDB" id="G0NQJ5"/>
<dbReference type="InterPro" id="IPR042089">
    <property type="entry name" value="Peptidase_M13_dom_2"/>
</dbReference>
<keyword evidence="12" id="KW-1185">Reference proteome</keyword>
<feature type="domain" description="Peptidase M13 C-terminal" evidence="9">
    <location>
        <begin position="530"/>
        <end position="733"/>
    </location>
</feature>
<dbReference type="eggNOG" id="KOG3624">
    <property type="taxonomic scope" value="Eukaryota"/>
</dbReference>
<keyword evidence="6" id="KW-0862">Zinc</keyword>
<sequence length="734" mass="84257">MMENEEQDGRLVRRTKNKAGESSSLESKEKIDYESTAPKSVETLENGSIPSLRERKTLWNKLAFSKTGVGVMLLLVLKYLIGRGHILGVCITLECFTLAYELHTCADESVDPCQDFYKYSCGNYNRSANQFVSKKETVARLIGEYLDESKLTESTSEQAMKIFYDKCIESRTLKRQNINTTHEAGNFQSIYQKIKEMGGWPMMGDGQWNANEFNLNKLLVQIYSTEVPGEIDMGMFSFEFPGGKLRITFKGESNSDENYVTMENFKKLCELNGLPFDEQLFKHSLKKLKSVKKSFRALFSVKSLFTDKILIRFPEIQENIKEIDFGYVIENVQSSNKKFFGDILKKTTAMSLHLFLDKFGQLDFLIQQTSKEDIANWLISSYFNSAMLKLAYFEYKSGPCEYALMHFLPYASLRVYVQNYFKKENMKPVSDLVEDTKKSAIEMFESSDWIHEKTKQTAIKKVKNMKKLIGYPEDMEAQGALDKTFHLNINESTVPFELLSQIEQRMIRILMTSAASESNIDTGALTMETNAFYSPSANKMTVLAPIIGEPFFDISYPNYAKIASIGFVLGHEIGHGFDTTGKYFDENTDARPWLAPEDMTPYDERTMCFVDQYESYDDPYFGRNLNGKWTLNENIADDIAMDVTWRTFKNSNSSSELKLPGFERYDINKLFFKIYALNWCSPQPTHSLEEQLKDKHGTPSFRINGVLANFKPFAETFKCPAGSPMNPYQKCDLF</sequence>
<dbReference type="GO" id="GO:0016485">
    <property type="term" value="P:protein processing"/>
    <property type="evidence" value="ECO:0007669"/>
    <property type="project" value="TreeGrafter"/>
</dbReference>
<dbReference type="Proteomes" id="UP000008068">
    <property type="component" value="Unassembled WGS sequence"/>
</dbReference>
<dbReference type="InterPro" id="IPR024079">
    <property type="entry name" value="MetalloPept_cat_dom_sf"/>
</dbReference>
<keyword evidence="5" id="KW-0378">Hydrolase</keyword>
<evidence type="ECO:0000256" key="8">
    <source>
        <dbReference type="SAM" id="MobiDB-lite"/>
    </source>
</evidence>
<keyword evidence="7" id="KW-0482">Metalloprotease</keyword>
<dbReference type="Gene3D" id="1.10.1380.10">
    <property type="entry name" value="Neutral endopeptidase , domain2"/>
    <property type="match status" value="1"/>
</dbReference>
<organism evidence="12">
    <name type="scientific">Caenorhabditis brenneri</name>
    <name type="common">Nematode worm</name>
    <dbReference type="NCBI Taxonomy" id="135651"/>
    <lineage>
        <taxon>Eukaryota</taxon>
        <taxon>Metazoa</taxon>
        <taxon>Ecdysozoa</taxon>
        <taxon>Nematoda</taxon>
        <taxon>Chromadorea</taxon>
        <taxon>Rhabditida</taxon>
        <taxon>Rhabditina</taxon>
        <taxon>Rhabditomorpha</taxon>
        <taxon>Rhabditoidea</taxon>
        <taxon>Rhabditidae</taxon>
        <taxon>Peloderinae</taxon>
        <taxon>Caenorhabditis</taxon>
    </lineage>
</organism>
<keyword evidence="3" id="KW-0645">Protease</keyword>